<reference evidence="7 8" key="1">
    <citation type="submission" date="2019-03" db="EMBL/GenBank/DDBJ databases">
        <title>Genomic Encyclopedia of Type Strains, Phase IV (KMG-IV): sequencing the most valuable type-strain genomes for metagenomic binning, comparative biology and taxonomic classification.</title>
        <authorList>
            <person name="Goeker M."/>
        </authorList>
    </citation>
    <scope>NUCLEOTIDE SEQUENCE [LARGE SCALE GENOMIC DNA]</scope>
    <source>
        <strain evidence="7 8">DSM 20467</strain>
    </source>
</reference>
<comment type="cofactor">
    <cofactor evidence="6">
        <name>Fe(2+)</name>
        <dbReference type="ChEBI" id="CHEBI:29033"/>
    </cofactor>
    <text evidence="6">Binds 1 Fe(2+) ion.</text>
</comment>
<dbReference type="SUPFAM" id="SSF56420">
    <property type="entry name" value="Peptide deformylase"/>
    <property type="match status" value="1"/>
</dbReference>
<accession>A0A4R3KD26</accession>
<proteinExistence type="inferred from homology"/>
<keyword evidence="4 6" id="KW-0648">Protein biosynthesis</keyword>
<evidence type="ECO:0000256" key="1">
    <source>
        <dbReference type="ARBA" id="ARBA00010759"/>
    </source>
</evidence>
<dbReference type="GO" id="GO:0006412">
    <property type="term" value="P:translation"/>
    <property type="evidence" value="ECO:0007669"/>
    <property type="project" value="UniProtKB-UniRule"/>
</dbReference>
<evidence type="ECO:0000256" key="4">
    <source>
        <dbReference type="ARBA" id="ARBA00022917"/>
    </source>
</evidence>
<dbReference type="Pfam" id="PF01327">
    <property type="entry name" value="Pep_deformylase"/>
    <property type="match status" value="1"/>
</dbReference>
<keyword evidence="2 6" id="KW-0479">Metal-binding</keyword>
<dbReference type="GO" id="GO:0042586">
    <property type="term" value="F:peptide deformylase activity"/>
    <property type="evidence" value="ECO:0007669"/>
    <property type="project" value="UniProtKB-UniRule"/>
</dbReference>
<dbReference type="Gene3D" id="3.90.45.10">
    <property type="entry name" value="Peptide deformylase"/>
    <property type="match status" value="1"/>
</dbReference>
<evidence type="ECO:0000313" key="7">
    <source>
        <dbReference type="EMBL" id="TCS80913.1"/>
    </source>
</evidence>
<dbReference type="InterPro" id="IPR036821">
    <property type="entry name" value="Peptide_deformylase_sf"/>
</dbReference>
<dbReference type="PANTHER" id="PTHR10458:SF22">
    <property type="entry name" value="PEPTIDE DEFORMYLASE"/>
    <property type="match status" value="1"/>
</dbReference>
<dbReference type="PANTHER" id="PTHR10458">
    <property type="entry name" value="PEPTIDE DEFORMYLASE"/>
    <property type="match status" value="1"/>
</dbReference>
<comment type="similarity">
    <text evidence="1 6">Belongs to the polypeptide deformylase family.</text>
</comment>
<dbReference type="NCBIfam" id="NF001159">
    <property type="entry name" value="PRK00150.1-3"/>
    <property type="match status" value="1"/>
</dbReference>
<evidence type="ECO:0000256" key="3">
    <source>
        <dbReference type="ARBA" id="ARBA00022801"/>
    </source>
</evidence>
<dbReference type="HAMAP" id="MF_00163">
    <property type="entry name" value="Pep_deformylase"/>
    <property type="match status" value="1"/>
</dbReference>
<dbReference type="PRINTS" id="PR01576">
    <property type="entry name" value="PDEFORMYLASE"/>
</dbReference>
<evidence type="ECO:0000256" key="6">
    <source>
        <dbReference type="HAMAP-Rule" id="MF_00163"/>
    </source>
</evidence>
<dbReference type="EC" id="3.5.1.88" evidence="6"/>
<dbReference type="AlphaFoldDB" id="A0A4R3KD26"/>
<evidence type="ECO:0000256" key="2">
    <source>
        <dbReference type="ARBA" id="ARBA00022723"/>
    </source>
</evidence>
<dbReference type="RefSeq" id="WP_132547609.1">
    <property type="nucleotide sequence ID" value="NZ_SMAA01000003.1"/>
</dbReference>
<dbReference type="FunFam" id="3.90.45.10:FF:000005">
    <property type="entry name" value="Peptide deformylase"/>
    <property type="match status" value="1"/>
</dbReference>
<dbReference type="GO" id="GO:0046872">
    <property type="term" value="F:metal ion binding"/>
    <property type="evidence" value="ECO:0007669"/>
    <property type="project" value="UniProtKB-KW"/>
</dbReference>
<keyword evidence="5 6" id="KW-0408">Iron</keyword>
<organism evidence="7 8">
    <name type="scientific">Pectinatus cerevisiiphilus</name>
    <dbReference type="NCBI Taxonomy" id="86956"/>
    <lineage>
        <taxon>Bacteria</taxon>
        <taxon>Bacillati</taxon>
        <taxon>Bacillota</taxon>
        <taxon>Negativicutes</taxon>
        <taxon>Selenomonadales</taxon>
        <taxon>Selenomonadaceae</taxon>
        <taxon>Pectinatus</taxon>
    </lineage>
</organism>
<sequence>MALLDIKKIGDPILKKKSTPVEKIDSTIRKLLDNMAETMYEAEGVGLAAPQVGVSKRIVVIDVGEGLIELINPEIVRCEGTMEGIEGCLSVPQMSGEVERYENVSVKFLNRRGKAQRIIAKGTLLSRCLQHEIDHLDGILFVDKAKTLVRQESEND</sequence>
<dbReference type="PIRSF" id="PIRSF004749">
    <property type="entry name" value="Pep_def"/>
    <property type="match status" value="1"/>
</dbReference>
<dbReference type="OrthoDB" id="9784988at2"/>
<comment type="catalytic activity">
    <reaction evidence="6">
        <text>N-terminal N-formyl-L-methionyl-[peptide] + H2O = N-terminal L-methionyl-[peptide] + formate</text>
        <dbReference type="Rhea" id="RHEA:24420"/>
        <dbReference type="Rhea" id="RHEA-COMP:10639"/>
        <dbReference type="Rhea" id="RHEA-COMP:10640"/>
        <dbReference type="ChEBI" id="CHEBI:15377"/>
        <dbReference type="ChEBI" id="CHEBI:15740"/>
        <dbReference type="ChEBI" id="CHEBI:49298"/>
        <dbReference type="ChEBI" id="CHEBI:64731"/>
        <dbReference type="EC" id="3.5.1.88"/>
    </reaction>
</comment>
<dbReference type="InterPro" id="IPR023635">
    <property type="entry name" value="Peptide_deformylase"/>
</dbReference>
<feature type="active site" evidence="6">
    <location>
        <position position="132"/>
    </location>
</feature>
<comment type="function">
    <text evidence="6">Removes the formyl group from the N-terminal Met of newly synthesized proteins. Requires at least a dipeptide for an efficient rate of reaction. N-terminal L-methionine is a prerequisite for activity but the enzyme has broad specificity at other positions.</text>
</comment>
<dbReference type="CDD" id="cd00487">
    <property type="entry name" value="Pep_deformylase"/>
    <property type="match status" value="1"/>
</dbReference>
<gene>
    <name evidence="6" type="primary">def</name>
    <name evidence="7" type="ORF">EDC37_10382</name>
</gene>
<keyword evidence="3 6" id="KW-0378">Hydrolase</keyword>
<dbReference type="NCBIfam" id="TIGR00079">
    <property type="entry name" value="pept_deformyl"/>
    <property type="match status" value="1"/>
</dbReference>
<dbReference type="EMBL" id="SMAA01000003">
    <property type="protein sequence ID" value="TCS80913.1"/>
    <property type="molecule type" value="Genomic_DNA"/>
</dbReference>
<dbReference type="Proteomes" id="UP000295188">
    <property type="component" value="Unassembled WGS sequence"/>
</dbReference>
<protein>
    <recommendedName>
        <fullName evidence="6">Peptide deformylase</fullName>
        <shortName evidence="6">PDF</shortName>
        <ecNumber evidence="6">3.5.1.88</ecNumber>
    </recommendedName>
    <alternativeName>
        <fullName evidence="6">Polypeptide deformylase</fullName>
    </alternativeName>
</protein>
<keyword evidence="8" id="KW-1185">Reference proteome</keyword>
<feature type="binding site" evidence="6">
    <location>
        <position position="88"/>
    </location>
    <ligand>
        <name>Fe cation</name>
        <dbReference type="ChEBI" id="CHEBI:24875"/>
    </ligand>
</feature>
<comment type="caution">
    <text evidence="7">The sequence shown here is derived from an EMBL/GenBank/DDBJ whole genome shotgun (WGS) entry which is preliminary data.</text>
</comment>
<evidence type="ECO:0000313" key="8">
    <source>
        <dbReference type="Proteomes" id="UP000295188"/>
    </source>
</evidence>
<feature type="binding site" evidence="6">
    <location>
        <position position="135"/>
    </location>
    <ligand>
        <name>Fe cation</name>
        <dbReference type="ChEBI" id="CHEBI:24875"/>
    </ligand>
</feature>
<feature type="binding site" evidence="6">
    <location>
        <position position="131"/>
    </location>
    <ligand>
        <name>Fe cation</name>
        <dbReference type="ChEBI" id="CHEBI:24875"/>
    </ligand>
</feature>
<name>A0A4R3KD26_9FIRM</name>
<evidence type="ECO:0000256" key="5">
    <source>
        <dbReference type="ARBA" id="ARBA00023004"/>
    </source>
</evidence>